<reference evidence="1" key="2">
    <citation type="journal article" date="2015" name="Genome Announc.">
        <title>Draft Genome Sequence of Filamentous Marine Cyanobacterium Lyngbya confervoides Strain BDU141951.</title>
        <authorList>
            <person name="Chandrababunaidu M.M."/>
            <person name="Sen D."/>
            <person name="Tripathy S."/>
        </authorList>
    </citation>
    <scope>NUCLEOTIDE SEQUENCE</scope>
    <source>
        <strain evidence="1">BDU141951</strain>
    </source>
</reference>
<gene>
    <name evidence="1" type="ORF">QQ91_012195</name>
</gene>
<sequence>MYQHSRTVVWAAGLLVGAAIAPLLSARPAQADETVAYCDLTEYAINVYRTSAADNDPAAYQMRVFWRDKAIIFVDQPADRTVIPEGYVYRNLPMPDNDGLIGEDEATWTLFVLNDETLPCFLFKQGALISRGPVTQREAPTPIEP</sequence>
<dbReference type="EMBL" id="JTHE02000003">
    <property type="protein sequence ID" value="NEV67876.1"/>
    <property type="molecule type" value="Genomic_DNA"/>
</dbReference>
<reference evidence="1" key="3">
    <citation type="submission" date="2020-02" db="EMBL/GenBank/DDBJ databases">
        <authorList>
            <person name="Sarangi A.N."/>
            <person name="Ghosh S."/>
            <person name="Mukherjee M."/>
            <person name="Tripathy S."/>
        </authorList>
    </citation>
    <scope>NUCLEOTIDE SEQUENCE</scope>
    <source>
        <strain evidence="1">BDU141951</strain>
    </source>
</reference>
<reference evidence="1" key="1">
    <citation type="submission" date="2014-11" db="EMBL/GenBank/DDBJ databases">
        <authorList>
            <person name="Malar M.C."/>
            <person name="Sen D."/>
            <person name="Tripathy S."/>
        </authorList>
    </citation>
    <scope>NUCLEOTIDE SEQUENCE</scope>
    <source>
        <strain evidence="1">BDU141951</strain>
    </source>
</reference>
<accession>A0A0C1Y3N4</accession>
<dbReference type="AlphaFoldDB" id="A0A0C1Y3N4"/>
<organism evidence="1">
    <name type="scientific">Lyngbya confervoides BDU141951</name>
    <dbReference type="NCBI Taxonomy" id="1574623"/>
    <lineage>
        <taxon>Bacteria</taxon>
        <taxon>Bacillati</taxon>
        <taxon>Cyanobacteriota</taxon>
        <taxon>Cyanophyceae</taxon>
        <taxon>Oscillatoriophycideae</taxon>
        <taxon>Oscillatoriales</taxon>
        <taxon>Microcoleaceae</taxon>
        <taxon>Lyngbya</taxon>
    </lineage>
</organism>
<name>A0A0C1Y3N4_9CYAN</name>
<comment type="caution">
    <text evidence="1">The sequence shown here is derived from an EMBL/GenBank/DDBJ whole genome shotgun (WGS) entry which is preliminary data.</text>
</comment>
<proteinExistence type="predicted"/>
<evidence type="ECO:0000313" key="1">
    <source>
        <dbReference type="EMBL" id="NEV67876.1"/>
    </source>
</evidence>
<protein>
    <submittedName>
        <fullName evidence="1">Uncharacterized protein</fullName>
    </submittedName>
</protein>